<dbReference type="Proteomes" id="UP000011155">
    <property type="component" value="Segment"/>
</dbReference>
<accession>L7TH50</accession>
<evidence type="ECO:0000313" key="1">
    <source>
        <dbReference type="EMBL" id="AGC34602.1"/>
    </source>
</evidence>
<dbReference type="InterPro" id="IPR020962">
    <property type="entry name" value="Phage_phiX174_GpK"/>
</dbReference>
<name>L7TH50_9VIRU</name>
<sequence length="50" mass="5806">MKPKTTLILQELLLLTYELNRSGLLAENDEIQSQLKEFEKLLLRHLSPSP</sequence>
<dbReference type="EMBL" id="KC237308">
    <property type="protein sequence ID" value="AGC34602.1"/>
    <property type="molecule type" value="Genomic_DNA"/>
</dbReference>
<dbReference type="Pfam" id="PF12283">
    <property type="entry name" value="Protein_K"/>
    <property type="match status" value="1"/>
</dbReference>
<organism evidence="1 2">
    <name type="scientific">Enterobacteria phage ID204 Moscow/ID</name>
    <dbReference type="NCBI Taxonomy" id="1273714"/>
    <lineage>
        <taxon>Viruses</taxon>
        <taxon>Monodnaviria</taxon>
        <taxon>Sangervirae</taxon>
        <taxon>Phixviricota</taxon>
        <taxon>Malgrandaviricetes</taxon>
        <taxon>Petitvirales</taxon>
        <taxon>Microviridae</taxon>
        <taxon>Bullavirinae</taxon>
        <taxon>Gequatrovirus</taxon>
        <taxon>Gequatrovirus talmos</taxon>
    </lineage>
</organism>
<evidence type="ECO:0000313" key="2">
    <source>
        <dbReference type="Proteomes" id="UP000011155"/>
    </source>
</evidence>
<protein>
    <submittedName>
        <fullName evidence="1">Protein K</fullName>
    </submittedName>
</protein>
<gene>
    <name evidence="1" type="primary">K</name>
    <name evidence="1" type="ORF">CIV2_0004</name>
</gene>
<reference evidence="1 2" key="1">
    <citation type="submission" date="2012-11" db="EMBL/GenBank/DDBJ databases">
        <authorList>
            <person name="Sackman A.M."/>
            <person name="Rokyta D.R."/>
        </authorList>
    </citation>
    <scope>NUCLEOTIDE SEQUENCE [LARGE SCALE GENOMIC DNA]</scope>
</reference>
<proteinExistence type="predicted"/>